<dbReference type="OrthoDB" id="9810636at2"/>
<dbReference type="InterPro" id="IPR050492">
    <property type="entry name" value="Bact_metal-bind_prot9"/>
</dbReference>
<evidence type="ECO:0000256" key="1">
    <source>
        <dbReference type="ARBA" id="ARBA00011028"/>
    </source>
</evidence>
<dbReference type="SUPFAM" id="SSF53807">
    <property type="entry name" value="Helical backbone' metal receptor"/>
    <property type="match status" value="1"/>
</dbReference>
<dbReference type="Gene3D" id="3.40.50.1980">
    <property type="entry name" value="Nitrogenase molybdenum iron protein domain"/>
    <property type="match status" value="2"/>
</dbReference>
<dbReference type="EMBL" id="VDFQ02000005">
    <property type="protein sequence ID" value="KAA1420430.1"/>
    <property type="molecule type" value="Genomic_DNA"/>
</dbReference>
<feature type="chain" id="PRO_5038927389" evidence="6">
    <location>
        <begin position="29"/>
        <end position="326"/>
    </location>
</feature>
<dbReference type="Proteomes" id="UP000307768">
    <property type="component" value="Unassembled WGS sequence"/>
</dbReference>
<dbReference type="InterPro" id="IPR006128">
    <property type="entry name" value="Lipoprotein_PsaA-like"/>
</dbReference>
<dbReference type="Pfam" id="PF01297">
    <property type="entry name" value="ZnuA"/>
    <property type="match status" value="1"/>
</dbReference>
<dbReference type="GO" id="GO:0030001">
    <property type="term" value="P:metal ion transport"/>
    <property type="evidence" value="ECO:0007669"/>
    <property type="project" value="InterPro"/>
</dbReference>
<comment type="caution">
    <text evidence="7">The sequence shown here is derived from an EMBL/GenBank/DDBJ whole genome shotgun (WGS) entry which is preliminary data.</text>
</comment>
<name>A0A5Q6RR02_9ACTN</name>
<sequence>MPSSVSHRRRTLAAAALAPLLLTLVACGSDGSGDSDDRLSVVAGAYPFAYVAEQIGGTMVSVDNLTQPGVEPHDVELTAQQLGSIVDADLVVTLDGFQPQVDDAINQSDLADDAVLDLADVVPLLESSADGHTEEHADHDHEEGEDDHGHDHGGIDPHVWLDPERMLMVSDAVADRLSTLDPDNAAEYRKNADALDAELTALDKDFDTGLAQCRIRSFVTSHAAFGYLADAYDLEQIPIAGIDPNTEPSTQQLAEITGLVETEGITTVFTEELSSPRTAETIAREAGVTTAVLSPIEGLTDDTSDETYLTLMRQNLAALQKANDCP</sequence>
<feature type="signal peptide" evidence="6">
    <location>
        <begin position="1"/>
        <end position="28"/>
    </location>
</feature>
<dbReference type="PANTHER" id="PTHR42953">
    <property type="entry name" value="HIGH-AFFINITY ZINC UPTAKE SYSTEM PROTEIN ZNUA-RELATED"/>
    <property type="match status" value="1"/>
</dbReference>
<keyword evidence="2 4" id="KW-0813">Transport</keyword>
<dbReference type="GO" id="GO:0007155">
    <property type="term" value="P:cell adhesion"/>
    <property type="evidence" value="ECO:0007669"/>
    <property type="project" value="InterPro"/>
</dbReference>
<proteinExistence type="inferred from homology"/>
<organism evidence="7 8">
    <name type="scientific">Mumia zhuanghuii</name>
    <dbReference type="NCBI Taxonomy" id="2585211"/>
    <lineage>
        <taxon>Bacteria</taxon>
        <taxon>Bacillati</taxon>
        <taxon>Actinomycetota</taxon>
        <taxon>Actinomycetes</taxon>
        <taxon>Propionibacteriales</taxon>
        <taxon>Nocardioidaceae</taxon>
        <taxon>Mumia</taxon>
    </lineage>
</organism>
<comment type="similarity">
    <text evidence="1 4">Belongs to the bacterial solute-binding protein 9 family.</text>
</comment>
<evidence type="ECO:0000256" key="2">
    <source>
        <dbReference type="ARBA" id="ARBA00022448"/>
    </source>
</evidence>
<feature type="region of interest" description="Disordered" evidence="5">
    <location>
        <begin position="130"/>
        <end position="156"/>
    </location>
</feature>
<evidence type="ECO:0000256" key="6">
    <source>
        <dbReference type="SAM" id="SignalP"/>
    </source>
</evidence>
<protein>
    <submittedName>
        <fullName evidence="7">Zinc ABC transporter substrate-binding protein</fullName>
    </submittedName>
</protein>
<dbReference type="AlphaFoldDB" id="A0A5Q6RR02"/>
<reference evidence="7 8" key="1">
    <citation type="submission" date="2019-09" db="EMBL/GenBank/DDBJ databases">
        <title>Mumia zhuanghuii sp. nov. isolated from the intestinal contents of plateau pika (Ochotona curzoniae) in the Qinghai-Tibet plateau of China.</title>
        <authorList>
            <person name="Tian Z."/>
        </authorList>
    </citation>
    <scope>NUCLEOTIDE SEQUENCE [LARGE SCALE GENOMIC DNA]</scope>
    <source>
        <strain evidence="8">350</strain>
    </source>
</reference>
<gene>
    <name evidence="7" type="ORF">FE697_015810</name>
</gene>
<dbReference type="RefSeq" id="WP_149770599.1">
    <property type="nucleotide sequence ID" value="NZ_VDFQ02000005.1"/>
</dbReference>
<evidence type="ECO:0000256" key="4">
    <source>
        <dbReference type="RuleBase" id="RU003512"/>
    </source>
</evidence>
<accession>A0A5Q6RR02</accession>
<keyword evidence="3 6" id="KW-0732">Signal</keyword>
<dbReference type="GO" id="GO:0046872">
    <property type="term" value="F:metal ion binding"/>
    <property type="evidence" value="ECO:0007669"/>
    <property type="project" value="InterPro"/>
</dbReference>
<evidence type="ECO:0000256" key="5">
    <source>
        <dbReference type="SAM" id="MobiDB-lite"/>
    </source>
</evidence>
<evidence type="ECO:0000313" key="7">
    <source>
        <dbReference type="EMBL" id="KAA1420430.1"/>
    </source>
</evidence>
<dbReference type="PRINTS" id="PR00690">
    <property type="entry name" value="ADHESNFAMILY"/>
</dbReference>
<dbReference type="InterPro" id="IPR006127">
    <property type="entry name" value="ZnuA-like"/>
</dbReference>
<dbReference type="PANTHER" id="PTHR42953:SF3">
    <property type="entry name" value="HIGH-AFFINITY ZINC UPTAKE SYSTEM PROTEIN ZNUA"/>
    <property type="match status" value="1"/>
</dbReference>
<evidence type="ECO:0000313" key="8">
    <source>
        <dbReference type="Proteomes" id="UP000307768"/>
    </source>
</evidence>
<evidence type="ECO:0000256" key="3">
    <source>
        <dbReference type="ARBA" id="ARBA00022729"/>
    </source>
</evidence>